<evidence type="ECO:0000259" key="3">
    <source>
        <dbReference type="Pfam" id="PF01966"/>
    </source>
</evidence>
<gene>
    <name evidence="4" type="ORF">PENARI_c001G08809</name>
</gene>
<dbReference type="PANTHER" id="PTHR40202">
    <property type="match status" value="1"/>
</dbReference>
<dbReference type="InterPro" id="IPR006674">
    <property type="entry name" value="HD_domain"/>
</dbReference>
<dbReference type="RefSeq" id="XP_022493436.1">
    <property type="nucleotide sequence ID" value="XM_022626821.1"/>
</dbReference>
<comment type="caution">
    <text evidence="4">The sequence shown here is derived from an EMBL/GenBank/DDBJ whole genome shotgun (WGS) entry which is preliminary data.</text>
</comment>
<dbReference type="PROSITE" id="PS50297">
    <property type="entry name" value="ANK_REP_REGION"/>
    <property type="match status" value="1"/>
</dbReference>
<feature type="compositionally biased region" description="Polar residues" evidence="2">
    <location>
        <begin position="493"/>
        <end position="503"/>
    </location>
</feature>
<dbReference type="Pfam" id="PF01966">
    <property type="entry name" value="HD"/>
    <property type="match status" value="1"/>
</dbReference>
<sequence>MPAQRSEQPLPSVEAHTQATIKTLFKFLHEQGQGDYLGEKVTQLEHSLQCAHLAAQSAEYGHDMEVVLAALLHDVGRFIPAAEKMGKMVTPDGHEKVSQLVGAHVMAKRYLVTTDQKYHDGLSETSKRTLKFQGGGFTPEEARKAQEDPLLEAKLAVRRWDDLAKVPKCVVPPLEAYEEMAFQCLLESRSKFKLHSREYILPTKPTVVICIDGFDPEYLQSGIERDNYGRTPIFVARQLNNSALIDLLREARRKQKEQLRANGASESGISIHTNSDTIMRSLTRTDTEISVHIPRPIWALANLDLIDELRRLQKLLIDHGAELNLPNIYGRTPLLLTAIYNEPEVAALLLEAGADMNTGDSRRMSPLSFSSSSNISISPMLVERGADLPADRSKLNNMLHLAASYGNEGAVRRLVAAGAGVWRKNFYGMTPFALAKKYNHEGVANLILELSQSSQARASTDPETTLHQNVWIDVQLTDRANEATQPKLESEKVLTSSTSQSGPRDTPNLVPPFFMIKYIIIAHLVYFAHELVMIDEDGQCSVG</sequence>
<feature type="repeat" description="ANK" evidence="1">
    <location>
        <begin position="329"/>
        <end position="361"/>
    </location>
</feature>
<dbReference type="OrthoDB" id="445007at2759"/>
<dbReference type="GeneID" id="34571555"/>
<dbReference type="EMBL" id="LXJU01000001">
    <property type="protein sequence ID" value="OGE58013.1"/>
    <property type="molecule type" value="Genomic_DNA"/>
</dbReference>
<dbReference type="InterPro" id="IPR052567">
    <property type="entry name" value="OP_Dioxygenase"/>
</dbReference>
<dbReference type="Proteomes" id="UP000177622">
    <property type="component" value="Unassembled WGS sequence"/>
</dbReference>
<reference evidence="4 5" key="1">
    <citation type="journal article" date="2016" name="Sci. Rep.">
        <title>Penicillium arizonense, a new, genome sequenced fungal species, reveals a high chemical diversity in secreted metabolites.</title>
        <authorList>
            <person name="Grijseels S."/>
            <person name="Nielsen J.C."/>
            <person name="Randelovic M."/>
            <person name="Nielsen J."/>
            <person name="Nielsen K.F."/>
            <person name="Workman M."/>
            <person name="Frisvad J.C."/>
        </authorList>
    </citation>
    <scope>NUCLEOTIDE SEQUENCE [LARGE SCALE GENOMIC DNA]</scope>
    <source>
        <strain evidence="4 5">CBS 141311</strain>
    </source>
</reference>
<keyword evidence="1" id="KW-0040">ANK repeat</keyword>
<keyword evidence="5" id="KW-1185">Reference proteome</keyword>
<feature type="region of interest" description="Disordered" evidence="2">
    <location>
        <begin position="482"/>
        <end position="504"/>
    </location>
</feature>
<dbReference type="SMART" id="SM00248">
    <property type="entry name" value="ANK"/>
    <property type="match status" value="4"/>
</dbReference>
<dbReference type="InterPro" id="IPR036770">
    <property type="entry name" value="Ankyrin_rpt-contain_sf"/>
</dbReference>
<dbReference type="PROSITE" id="PS50088">
    <property type="entry name" value="ANK_REPEAT"/>
    <property type="match status" value="1"/>
</dbReference>
<name>A0A1F5LXY2_PENAI</name>
<dbReference type="Pfam" id="PF12796">
    <property type="entry name" value="Ank_2"/>
    <property type="match status" value="1"/>
</dbReference>
<dbReference type="InterPro" id="IPR003607">
    <property type="entry name" value="HD/PDEase_dom"/>
</dbReference>
<dbReference type="PANTHER" id="PTHR40202:SF1">
    <property type="entry name" value="HD DOMAIN-CONTAINING PROTEIN"/>
    <property type="match status" value="1"/>
</dbReference>
<dbReference type="SUPFAM" id="SSF48403">
    <property type="entry name" value="Ankyrin repeat"/>
    <property type="match status" value="1"/>
</dbReference>
<dbReference type="STRING" id="1835702.A0A1F5LXY2"/>
<accession>A0A1F5LXY2</accession>
<organism evidence="4 5">
    <name type="scientific">Penicillium arizonense</name>
    <dbReference type="NCBI Taxonomy" id="1835702"/>
    <lineage>
        <taxon>Eukaryota</taxon>
        <taxon>Fungi</taxon>
        <taxon>Dikarya</taxon>
        <taxon>Ascomycota</taxon>
        <taxon>Pezizomycotina</taxon>
        <taxon>Eurotiomycetes</taxon>
        <taxon>Eurotiomycetidae</taxon>
        <taxon>Eurotiales</taxon>
        <taxon>Aspergillaceae</taxon>
        <taxon>Penicillium</taxon>
    </lineage>
</organism>
<proteinExistence type="predicted"/>
<dbReference type="AlphaFoldDB" id="A0A1F5LXY2"/>
<evidence type="ECO:0000313" key="5">
    <source>
        <dbReference type="Proteomes" id="UP000177622"/>
    </source>
</evidence>
<evidence type="ECO:0000256" key="2">
    <source>
        <dbReference type="SAM" id="MobiDB-lite"/>
    </source>
</evidence>
<dbReference type="SUPFAM" id="SSF109604">
    <property type="entry name" value="HD-domain/PDEase-like"/>
    <property type="match status" value="1"/>
</dbReference>
<dbReference type="Gene3D" id="1.25.40.20">
    <property type="entry name" value="Ankyrin repeat-containing domain"/>
    <property type="match status" value="2"/>
</dbReference>
<dbReference type="InterPro" id="IPR002110">
    <property type="entry name" value="Ankyrin_rpt"/>
</dbReference>
<dbReference type="CDD" id="cd00077">
    <property type="entry name" value="HDc"/>
    <property type="match status" value="1"/>
</dbReference>
<protein>
    <recommendedName>
        <fullName evidence="3">HD domain-containing protein</fullName>
    </recommendedName>
</protein>
<dbReference type="Gene3D" id="1.10.3210.10">
    <property type="entry name" value="Hypothetical protein af1432"/>
    <property type="match status" value="1"/>
</dbReference>
<feature type="domain" description="HD" evidence="3">
    <location>
        <begin position="44"/>
        <end position="99"/>
    </location>
</feature>
<evidence type="ECO:0000313" key="4">
    <source>
        <dbReference type="EMBL" id="OGE58013.1"/>
    </source>
</evidence>
<evidence type="ECO:0000256" key="1">
    <source>
        <dbReference type="PROSITE-ProRule" id="PRU00023"/>
    </source>
</evidence>